<dbReference type="PANTHER" id="PTHR13778">
    <property type="entry name" value="GLYCOSYLTRANSFERASE 8 DOMAIN-CONTAINING PROTEIN"/>
    <property type="match status" value="1"/>
</dbReference>
<dbReference type="PANTHER" id="PTHR13778:SF47">
    <property type="entry name" value="LIPOPOLYSACCHARIDE 1,3-GALACTOSYLTRANSFERASE"/>
    <property type="match status" value="1"/>
</dbReference>
<keyword evidence="2 4" id="KW-0808">Transferase</keyword>
<dbReference type="SUPFAM" id="SSF53448">
    <property type="entry name" value="Nucleotide-diphospho-sugar transferases"/>
    <property type="match status" value="1"/>
</dbReference>
<evidence type="ECO:0000256" key="3">
    <source>
        <dbReference type="ARBA" id="ARBA00022723"/>
    </source>
</evidence>
<evidence type="ECO:0000313" key="4">
    <source>
        <dbReference type="EMBL" id="EKT54172.1"/>
    </source>
</evidence>
<evidence type="ECO:0000313" key="5">
    <source>
        <dbReference type="Proteomes" id="UP000009336"/>
    </source>
</evidence>
<dbReference type="GO" id="GO:0046872">
    <property type="term" value="F:metal ion binding"/>
    <property type="evidence" value="ECO:0007669"/>
    <property type="project" value="UniProtKB-KW"/>
</dbReference>
<accession>K8W9K9</accession>
<dbReference type="InterPro" id="IPR002495">
    <property type="entry name" value="Glyco_trans_8"/>
</dbReference>
<dbReference type="InterPro" id="IPR050748">
    <property type="entry name" value="Glycosyltrans_8_dom-fam"/>
</dbReference>
<organism evidence="4 5">
    <name type="scientific">Providencia burhodogranariea DSM 19968</name>
    <dbReference type="NCBI Taxonomy" id="1141662"/>
    <lineage>
        <taxon>Bacteria</taxon>
        <taxon>Pseudomonadati</taxon>
        <taxon>Pseudomonadota</taxon>
        <taxon>Gammaproteobacteria</taxon>
        <taxon>Enterobacterales</taxon>
        <taxon>Morganellaceae</taxon>
        <taxon>Providencia</taxon>
    </lineage>
</organism>
<dbReference type="InterPro" id="IPR029044">
    <property type="entry name" value="Nucleotide-diphossugar_trans"/>
</dbReference>
<dbReference type="Proteomes" id="UP000009336">
    <property type="component" value="Unassembled WGS sequence"/>
</dbReference>
<dbReference type="GO" id="GO:0016757">
    <property type="term" value="F:glycosyltransferase activity"/>
    <property type="evidence" value="ECO:0007669"/>
    <property type="project" value="UniProtKB-KW"/>
</dbReference>
<dbReference type="PATRIC" id="fig|1141662.3.peg.3710"/>
<comment type="caution">
    <text evidence="4">The sequence shown here is derived from an EMBL/GenBank/DDBJ whole genome shotgun (WGS) entry which is preliminary data.</text>
</comment>
<dbReference type="OrthoDB" id="9807549at2"/>
<dbReference type="Gene3D" id="3.90.550.10">
    <property type="entry name" value="Spore Coat Polysaccharide Biosynthesis Protein SpsA, Chain A"/>
    <property type="match status" value="1"/>
</dbReference>
<name>K8W9K9_9GAMM</name>
<gene>
    <name evidence="4" type="ORF">OOA_18279</name>
</gene>
<dbReference type="eggNOG" id="COG1442">
    <property type="taxonomic scope" value="Bacteria"/>
</dbReference>
<evidence type="ECO:0000256" key="1">
    <source>
        <dbReference type="ARBA" id="ARBA00022676"/>
    </source>
</evidence>
<proteinExistence type="predicted"/>
<evidence type="ECO:0000256" key="2">
    <source>
        <dbReference type="ARBA" id="ARBA00022679"/>
    </source>
</evidence>
<reference evidence="4 5" key="1">
    <citation type="journal article" date="2012" name="BMC Genomics">
        <title>Comparative genomics of bacteria in the genus Providencia isolated from wild Drosophila melanogaster.</title>
        <authorList>
            <person name="Galac M.R."/>
            <person name="Lazzaro B.P."/>
        </authorList>
    </citation>
    <scope>NUCLEOTIDE SEQUENCE [LARGE SCALE GENOMIC DNA]</scope>
    <source>
        <strain evidence="4 5">DSM 19968</strain>
    </source>
</reference>
<dbReference type="Pfam" id="PF01501">
    <property type="entry name" value="Glyco_transf_8"/>
    <property type="match status" value="1"/>
</dbReference>
<keyword evidence="1 4" id="KW-0328">Glycosyltransferase</keyword>
<dbReference type="HOGENOM" id="CLU_050833_4_0_6"/>
<dbReference type="STRING" id="1141662.OOA_18279"/>
<dbReference type="AlphaFoldDB" id="K8W9K9"/>
<dbReference type="EMBL" id="AKKL01000050">
    <property type="protein sequence ID" value="EKT54172.1"/>
    <property type="molecule type" value="Genomic_DNA"/>
</dbReference>
<sequence length="178" mass="21356">MNNNDIKLHFHIFTDIFNQEQEKLFSMLSKQYKTPITIYLLNTDILQKLPTNKLWSNAMYFRLIISDYFFEKLDKFLYLDDDIICQSNLSELQQMTIDNHIAIVVTDRDEALWKKRAEELKTPEIKKGYFNSGVMLINVNMWREENVTKKTLDLLSSEDPKNIFSYYASRCIKYYSFR</sequence>
<protein>
    <submittedName>
        <fullName evidence="4">Lipopolysaccharide 1,3-galactosyltransferase</fullName>
    </submittedName>
</protein>
<keyword evidence="3" id="KW-0479">Metal-binding</keyword>
<keyword evidence="5" id="KW-1185">Reference proteome</keyword>